<dbReference type="Gene3D" id="1.20.1600.10">
    <property type="entry name" value="Outer membrane efflux proteins (OEP)"/>
    <property type="match status" value="1"/>
</dbReference>
<keyword evidence="3" id="KW-0813">Transport</keyword>
<keyword evidence="5" id="KW-0812">Transmembrane</keyword>
<dbReference type="PANTHER" id="PTHR30026">
    <property type="entry name" value="OUTER MEMBRANE PROTEIN TOLC"/>
    <property type="match status" value="1"/>
</dbReference>
<dbReference type="Pfam" id="PF02321">
    <property type="entry name" value="OEP"/>
    <property type="match status" value="1"/>
</dbReference>
<name>A0A0E9MNI2_9SPHN</name>
<gene>
    <name evidence="8" type="ORF">SCH01S_25_00380</name>
</gene>
<dbReference type="InterPro" id="IPR003423">
    <property type="entry name" value="OMP_efflux"/>
</dbReference>
<evidence type="ECO:0000256" key="3">
    <source>
        <dbReference type="ARBA" id="ARBA00022448"/>
    </source>
</evidence>
<comment type="subcellular location">
    <subcellularLocation>
        <location evidence="1">Cell outer membrane</location>
    </subcellularLocation>
</comment>
<sequence length="457" mass="48369">MWFHKHWNLGSNFLSGAQMGVGRTGLGRIAALALAGASTLVCAQTYGPAADPATAAHGPSVVPAGVAPELAAITERAIDANPAMRAARLNTHAAAVDVSAARWQRAPSVSVGAFAFAGGSQIVRGQNVTANLTVDQPIYAGGQIAGGIERAKASVRQSEAVTDETAQDIALRVTNAYFDYLLATRRIQALEQGLTEHRALVGSIERRVEQEVSPQVDLELARSRTAQLMEQQTTANAQSASSLEQLRVLLNDPGFTPAAPPRYDPAVYYPSDAQAVEEATTCSPTRRRLQAAALVARADQKLATSQYLPRLSAQFSSNEVTGERVGLSLTQSLNGGLAPIESARAARSRRQAAEVQVGAAAQDVQTQLAADFAENRAAGARVESSHTAAAAARGVTDSYQRLFVVGRRSWLDVMNAALESIQADLAVQDAEVSAMASAARIQLRTCRWQPEPQVSRP</sequence>
<evidence type="ECO:0000256" key="7">
    <source>
        <dbReference type="ARBA" id="ARBA00023237"/>
    </source>
</evidence>
<dbReference type="GO" id="GO:0015562">
    <property type="term" value="F:efflux transmembrane transporter activity"/>
    <property type="evidence" value="ECO:0007669"/>
    <property type="project" value="InterPro"/>
</dbReference>
<evidence type="ECO:0000256" key="1">
    <source>
        <dbReference type="ARBA" id="ARBA00004442"/>
    </source>
</evidence>
<dbReference type="AlphaFoldDB" id="A0A0E9MNI2"/>
<evidence type="ECO:0000313" key="9">
    <source>
        <dbReference type="Proteomes" id="UP000033202"/>
    </source>
</evidence>
<reference evidence="8 9" key="1">
    <citation type="submission" date="2015-04" db="EMBL/GenBank/DDBJ databases">
        <title>Whole genome shotgun sequence of Sphingomonas changbaiensis NBRC 104936.</title>
        <authorList>
            <person name="Katano-Makiyama Y."/>
            <person name="Hosoyama A."/>
            <person name="Hashimoto M."/>
            <person name="Noguchi M."/>
            <person name="Tsuchikane K."/>
            <person name="Ohji S."/>
            <person name="Yamazoe A."/>
            <person name="Ichikawa N."/>
            <person name="Kimura A."/>
            <person name="Fujita N."/>
        </authorList>
    </citation>
    <scope>NUCLEOTIDE SEQUENCE [LARGE SCALE GENOMIC DNA]</scope>
    <source>
        <strain evidence="8 9">NBRC 104936</strain>
    </source>
</reference>
<evidence type="ECO:0000256" key="5">
    <source>
        <dbReference type="ARBA" id="ARBA00022692"/>
    </source>
</evidence>
<evidence type="ECO:0000313" key="8">
    <source>
        <dbReference type="EMBL" id="GAO39058.1"/>
    </source>
</evidence>
<keyword evidence="6" id="KW-0472">Membrane</keyword>
<dbReference type="Proteomes" id="UP000033202">
    <property type="component" value="Unassembled WGS sequence"/>
</dbReference>
<protein>
    <recommendedName>
        <fullName evidence="10">Outer membrane efflux protein</fullName>
    </recommendedName>
</protein>
<evidence type="ECO:0008006" key="10">
    <source>
        <dbReference type="Google" id="ProtNLM"/>
    </source>
</evidence>
<dbReference type="InterPro" id="IPR051906">
    <property type="entry name" value="TolC-like"/>
</dbReference>
<proteinExistence type="inferred from homology"/>
<comment type="similarity">
    <text evidence="2">Belongs to the outer membrane factor (OMF) (TC 1.B.17) family.</text>
</comment>
<dbReference type="STRING" id="1219043.SCH01S_25_00380"/>
<comment type="caution">
    <text evidence="8">The sequence shown here is derived from an EMBL/GenBank/DDBJ whole genome shotgun (WGS) entry which is preliminary data.</text>
</comment>
<evidence type="ECO:0000256" key="2">
    <source>
        <dbReference type="ARBA" id="ARBA00007613"/>
    </source>
</evidence>
<accession>A0A0E9MNI2</accession>
<dbReference type="EMBL" id="BBWU01000025">
    <property type="protein sequence ID" value="GAO39058.1"/>
    <property type="molecule type" value="Genomic_DNA"/>
</dbReference>
<evidence type="ECO:0000256" key="6">
    <source>
        <dbReference type="ARBA" id="ARBA00023136"/>
    </source>
</evidence>
<dbReference type="GO" id="GO:1990281">
    <property type="term" value="C:efflux pump complex"/>
    <property type="evidence" value="ECO:0007669"/>
    <property type="project" value="TreeGrafter"/>
</dbReference>
<keyword evidence="4" id="KW-1134">Transmembrane beta strand</keyword>
<dbReference type="PANTHER" id="PTHR30026:SF22">
    <property type="entry name" value="OUTER MEMBRANE EFFLUX PROTEIN"/>
    <property type="match status" value="1"/>
</dbReference>
<dbReference type="SUPFAM" id="SSF56954">
    <property type="entry name" value="Outer membrane efflux proteins (OEP)"/>
    <property type="match status" value="1"/>
</dbReference>
<organism evidence="8 9">
    <name type="scientific">Sphingomonas changbaiensis NBRC 104936</name>
    <dbReference type="NCBI Taxonomy" id="1219043"/>
    <lineage>
        <taxon>Bacteria</taxon>
        <taxon>Pseudomonadati</taxon>
        <taxon>Pseudomonadota</taxon>
        <taxon>Alphaproteobacteria</taxon>
        <taxon>Sphingomonadales</taxon>
        <taxon>Sphingomonadaceae</taxon>
        <taxon>Sphingomonas</taxon>
    </lineage>
</organism>
<dbReference type="GO" id="GO:0015288">
    <property type="term" value="F:porin activity"/>
    <property type="evidence" value="ECO:0007669"/>
    <property type="project" value="TreeGrafter"/>
</dbReference>
<evidence type="ECO:0000256" key="4">
    <source>
        <dbReference type="ARBA" id="ARBA00022452"/>
    </source>
</evidence>
<keyword evidence="9" id="KW-1185">Reference proteome</keyword>
<keyword evidence="7" id="KW-0998">Cell outer membrane</keyword>
<dbReference type="GO" id="GO:0009279">
    <property type="term" value="C:cell outer membrane"/>
    <property type="evidence" value="ECO:0007669"/>
    <property type="project" value="UniProtKB-SubCell"/>
</dbReference>